<proteinExistence type="predicted"/>
<gene>
    <name evidence="1" type="primary">ORF123795</name>
</gene>
<dbReference type="AlphaFoldDB" id="A0A0B7AM74"/>
<evidence type="ECO:0000313" key="1">
    <source>
        <dbReference type="EMBL" id="CEK81005.1"/>
    </source>
</evidence>
<reference evidence="1" key="1">
    <citation type="submission" date="2014-12" db="EMBL/GenBank/DDBJ databases">
        <title>Insight into the proteome of Arion vulgaris.</title>
        <authorList>
            <person name="Aradska J."/>
            <person name="Bulat T."/>
            <person name="Smidak R."/>
            <person name="Sarate P."/>
            <person name="Gangsoo J."/>
            <person name="Sialana F."/>
            <person name="Bilban M."/>
            <person name="Lubec G."/>
        </authorList>
    </citation>
    <scope>NUCLEOTIDE SEQUENCE</scope>
    <source>
        <tissue evidence="1">Skin</tissue>
    </source>
</reference>
<accession>A0A0B7AM74</accession>
<feature type="non-terminal residue" evidence="1">
    <location>
        <position position="1"/>
    </location>
</feature>
<dbReference type="EMBL" id="HACG01034140">
    <property type="protein sequence ID" value="CEK81005.1"/>
    <property type="molecule type" value="Transcribed_RNA"/>
</dbReference>
<name>A0A0B7AM74_9EUPU</name>
<sequence length="56" mass="6140">TSIHTAAPCTTNTSTTHTATTCTSVNLPTQQLHLLPTQQLQYDIKYSDNVSFCKNV</sequence>
<organism evidence="1">
    <name type="scientific">Arion vulgaris</name>
    <dbReference type="NCBI Taxonomy" id="1028688"/>
    <lineage>
        <taxon>Eukaryota</taxon>
        <taxon>Metazoa</taxon>
        <taxon>Spiralia</taxon>
        <taxon>Lophotrochozoa</taxon>
        <taxon>Mollusca</taxon>
        <taxon>Gastropoda</taxon>
        <taxon>Heterobranchia</taxon>
        <taxon>Euthyneura</taxon>
        <taxon>Panpulmonata</taxon>
        <taxon>Eupulmonata</taxon>
        <taxon>Stylommatophora</taxon>
        <taxon>Helicina</taxon>
        <taxon>Arionoidea</taxon>
        <taxon>Arionidae</taxon>
        <taxon>Arion</taxon>
    </lineage>
</organism>
<protein>
    <submittedName>
        <fullName evidence="1">Uncharacterized protein</fullName>
    </submittedName>
</protein>